<dbReference type="PANTHER" id="PTHR31576:SF2">
    <property type="entry name" value="TATA BOX-BINDING PROTEIN-ASSOCIATED FACTOR RNA POLYMERASE I SUBUNIT B"/>
    <property type="match status" value="1"/>
</dbReference>
<evidence type="ECO:0000256" key="8">
    <source>
        <dbReference type="ARBA" id="ARBA00023163"/>
    </source>
</evidence>
<evidence type="ECO:0000256" key="5">
    <source>
        <dbReference type="ARBA" id="ARBA00022833"/>
    </source>
</evidence>
<dbReference type="OrthoDB" id="428577at2759"/>
<evidence type="ECO:0000313" key="13">
    <source>
        <dbReference type="EMBL" id="KAF2762368.1"/>
    </source>
</evidence>
<keyword evidence="14" id="KW-1185">Reference proteome</keyword>
<comment type="subcellular location">
    <subcellularLocation>
        <location evidence="1">Nucleus</location>
        <location evidence="1">Nucleolus</location>
    </subcellularLocation>
</comment>
<evidence type="ECO:0000259" key="11">
    <source>
        <dbReference type="Pfam" id="PF20644"/>
    </source>
</evidence>
<keyword evidence="9" id="KW-0539">Nucleus</keyword>
<dbReference type="Pfam" id="PF20644">
    <property type="entry name" value="Rrn7_cyclin_N"/>
    <property type="match status" value="1"/>
</dbReference>
<evidence type="ECO:0000256" key="6">
    <source>
        <dbReference type="ARBA" id="ARBA00023015"/>
    </source>
</evidence>
<comment type="similarity">
    <text evidence="2">Belongs to the RRN7/TAF1B family.</text>
</comment>
<dbReference type="GeneID" id="54484423"/>
<dbReference type="InterPro" id="IPR033599">
    <property type="entry name" value="TAF1B/Rrn7"/>
</dbReference>
<dbReference type="GO" id="GO:0001164">
    <property type="term" value="F:RNA polymerase I core promoter sequence-specific DNA binding"/>
    <property type="evidence" value="ECO:0007669"/>
    <property type="project" value="InterPro"/>
</dbReference>
<evidence type="ECO:0000256" key="1">
    <source>
        <dbReference type="ARBA" id="ARBA00004604"/>
    </source>
</evidence>
<evidence type="ECO:0000313" key="14">
    <source>
        <dbReference type="Proteomes" id="UP000799437"/>
    </source>
</evidence>
<dbReference type="PANTHER" id="PTHR31576">
    <property type="entry name" value="TATA BOX-BINDING PROTEIN-ASSOCIATED FACTOR RNA POLYMERASE I SUBUNIT B"/>
    <property type="match status" value="1"/>
</dbReference>
<feature type="domain" description="Rrn7/TAF1B N-terminal cyclin" evidence="11">
    <location>
        <begin position="2"/>
        <end position="119"/>
    </location>
</feature>
<dbReference type="EMBL" id="ML996566">
    <property type="protein sequence ID" value="KAF2762368.1"/>
    <property type="molecule type" value="Genomic_DNA"/>
</dbReference>
<sequence length="352" mass="40620">MKDKGFPDKLEAIIRELWQLRLTKLHDRLPDDATDTDGESQFYSSHSEDDKTPQEAGLDDARLRRHGRNPTTTPSLMDAIALCYIGLVCLRVPVTLGDLTEWIERGELKYYRAISLIPKNMRTRLPATHRRMLEPEDTLKPAYLQKAVLDLSILYERVHGVTFPPLNTPPLLFRLLQTLALPIEVYAMVPRLAQLVGYTFDYSKAVSTRRYQRTDIPELQLASLIVIAVKLLCPFDEITRHPTHSSEPAGALIDWSVWIKSMRQYQPPDATSRLSDAESLLLKESDVYVMSDHDLDYYLDWYQRTWVNETLDVKNKDADFRTELFRPFPLDQEVSGITARCAISYRSQDRGY</sequence>
<dbReference type="AlphaFoldDB" id="A0A6A6WHU4"/>
<keyword evidence="8" id="KW-0804">Transcription</keyword>
<keyword evidence="3" id="KW-0479">Metal-binding</keyword>
<keyword evidence="5" id="KW-0862">Zinc</keyword>
<protein>
    <submittedName>
        <fullName evidence="13">Uncharacterized protein</fullName>
    </submittedName>
</protein>
<evidence type="ECO:0000259" key="12">
    <source>
        <dbReference type="Pfam" id="PF20645"/>
    </source>
</evidence>
<feature type="region of interest" description="Disordered" evidence="10">
    <location>
        <begin position="29"/>
        <end position="70"/>
    </location>
</feature>
<dbReference type="RefSeq" id="XP_033604819.1">
    <property type="nucleotide sequence ID" value="XM_033743369.1"/>
</dbReference>
<evidence type="ECO:0000256" key="9">
    <source>
        <dbReference type="ARBA" id="ARBA00023242"/>
    </source>
</evidence>
<evidence type="ECO:0000256" key="4">
    <source>
        <dbReference type="ARBA" id="ARBA00022771"/>
    </source>
</evidence>
<evidence type="ECO:0000256" key="10">
    <source>
        <dbReference type="SAM" id="MobiDB-lite"/>
    </source>
</evidence>
<gene>
    <name evidence="13" type="ORF">EJ05DRAFT_473280</name>
</gene>
<dbReference type="GO" id="GO:0070860">
    <property type="term" value="C:RNA polymerase I core factor complex"/>
    <property type="evidence" value="ECO:0007669"/>
    <property type="project" value="InterPro"/>
</dbReference>
<name>A0A6A6WHU4_9PEZI</name>
<keyword evidence="4" id="KW-0863">Zinc-finger</keyword>
<evidence type="ECO:0000256" key="2">
    <source>
        <dbReference type="ARBA" id="ARBA00006899"/>
    </source>
</evidence>
<reference evidence="13" key="1">
    <citation type="journal article" date="2020" name="Stud. Mycol.">
        <title>101 Dothideomycetes genomes: a test case for predicting lifestyles and emergence of pathogens.</title>
        <authorList>
            <person name="Haridas S."/>
            <person name="Albert R."/>
            <person name="Binder M."/>
            <person name="Bloem J."/>
            <person name="Labutti K."/>
            <person name="Salamov A."/>
            <person name="Andreopoulos B."/>
            <person name="Baker S."/>
            <person name="Barry K."/>
            <person name="Bills G."/>
            <person name="Bluhm B."/>
            <person name="Cannon C."/>
            <person name="Castanera R."/>
            <person name="Culley D."/>
            <person name="Daum C."/>
            <person name="Ezra D."/>
            <person name="Gonzalez J."/>
            <person name="Henrissat B."/>
            <person name="Kuo A."/>
            <person name="Liang C."/>
            <person name="Lipzen A."/>
            <person name="Lutzoni F."/>
            <person name="Magnuson J."/>
            <person name="Mondo S."/>
            <person name="Nolan M."/>
            <person name="Ohm R."/>
            <person name="Pangilinan J."/>
            <person name="Park H.-J."/>
            <person name="Ramirez L."/>
            <person name="Alfaro M."/>
            <person name="Sun H."/>
            <person name="Tritt A."/>
            <person name="Yoshinaga Y."/>
            <person name="Zwiers L.-H."/>
            <person name="Turgeon B."/>
            <person name="Goodwin S."/>
            <person name="Spatafora J."/>
            <person name="Crous P."/>
            <person name="Grigoriev I."/>
        </authorList>
    </citation>
    <scope>NUCLEOTIDE SEQUENCE</scope>
    <source>
        <strain evidence="13">CBS 121739</strain>
    </source>
</reference>
<feature type="domain" description="Rrn7/TAF1B C-terminal cyclin" evidence="12">
    <location>
        <begin position="143"/>
        <end position="306"/>
    </location>
</feature>
<accession>A0A6A6WHU4</accession>
<proteinExistence type="inferred from homology"/>
<dbReference type="GO" id="GO:0042790">
    <property type="term" value="P:nucleolar large rRNA transcription by RNA polymerase I"/>
    <property type="evidence" value="ECO:0007669"/>
    <property type="project" value="TreeGrafter"/>
</dbReference>
<evidence type="ECO:0000256" key="7">
    <source>
        <dbReference type="ARBA" id="ARBA00023125"/>
    </source>
</evidence>
<evidence type="ECO:0000256" key="3">
    <source>
        <dbReference type="ARBA" id="ARBA00022723"/>
    </source>
</evidence>
<dbReference type="InterPro" id="IPR048538">
    <property type="entry name" value="Rrn7_cyclin_C"/>
</dbReference>
<organism evidence="13 14">
    <name type="scientific">Pseudovirgaria hyperparasitica</name>
    <dbReference type="NCBI Taxonomy" id="470096"/>
    <lineage>
        <taxon>Eukaryota</taxon>
        <taxon>Fungi</taxon>
        <taxon>Dikarya</taxon>
        <taxon>Ascomycota</taxon>
        <taxon>Pezizomycotina</taxon>
        <taxon>Dothideomycetes</taxon>
        <taxon>Dothideomycetes incertae sedis</taxon>
        <taxon>Acrospermales</taxon>
        <taxon>Acrospermaceae</taxon>
        <taxon>Pseudovirgaria</taxon>
    </lineage>
</organism>
<dbReference type="Pfam" id="PF20645">
    <property type="entry name" value="Rrn7_cyclin_C"/>
    <property type="match status" value="1"/>
</dbReference>
<dbReference type="GO" id="GO:0008270">
    <property type="term" value="F:zinc ion binding"/>
    <property type="evidence" value="ECO:0007669"/>
    <property type="project" value="UniProtKB-KW"/>
</dbReference>
<dbReference type="InterPro" id="IPR048540">
    <property type="entry name" value="Rrn7_cyclin_N"/>
</dbReference>
<keyword evidence="7" id="KW-0238">DNA-binding</keyword>
<dbReference type="Proteomes" id="UP000799437">
    <property type="component" value="Unassembled WGS sequence"/>
</dbReference>
<keyword evidence="6" id="KW-0805">Transcription regulation</keyword>